<dbReference type="InterPro" id="IPR040079">
    <property type="entry name" value="Glutathione_S-Trfase"/>
</dbReference>
<dbReference type="PROSITE" id="PS50404">
    <property type="entry name" value="GST_NTER"/>
    <property type="match status" value="1"/>
</dbReference>
<evidence type="ECO:0000313" key="5">
    <source>
        <dbReference type="Proteomes" id="UP000254107"/>
    </source>
</evidence>
<dbReference type="GO" id="GO:0016034">
    <property type="term" value="F:maleylacetoacetate isomerase activity"/>
    <property type="evidence" value="ECO:0007669"/>
    <property type="project" value="TreeGrafter"/>
</dbReference>
<feature type="domain" description="GST N-terminal" evidence="2">
    <location>
        <begin position="1"/>
        <end position="80"/>
    </location>
</feature>
<organism evidence="4 5">
    <name type="scientific">Moraxella lacunata</name>
    <dbReference type="NCBI Taxonomy" id="477"/>
    <lineage>
        <taxon>Bacteria</taxon>
        <taxon>Pseudomonadati</taxon>
        <taxon>Pseudomonadota</taxon>
        <taxon>Gammaproteobacteria</taxon>
        <taxon>Moraxellales</taxon>
        <taxon>Moraxellaceae</taxon>
        <taxon>Moraxella</taxon>
    </lineage>
</organism>
<dbReference type="EMBL" id="UGQC01000001">
    <property type="protein sequence ID" value="STY98950.1"/>
    <property type="molecule type" value="Genomic_DNA"/>
</dbReference>
<evidence type="ECO:0000313" key="4">
    <source>
        <dbReference type="EMBL" id="STY98950.1"/>
    </source>
</evidence>
<dbReference type="InterPro" id="IPR005955">
    <property type="entry name" value="GST_Zeta"/>
</dbReference>
<dbReference type="InterPro" id="IPR034330">
    <property type="entry name" value="GST_Zeta_C"/>
</dbReference>
<dbReference type="GeneID" id="302268994"/>
<dbReference type="InterPro" id="IPR004045">
    <property type="entry name" value="Glutathione_S-Trfase_N"/>
</dbReference>
<dbReference type="FunFam" id="1.20.1050.10:FF:000017">
    <property type="entry name" value="Maleylacetoacetate isomerase"/>
    <property type="match status" value="1"/>
</dbReference>
<evidence type="ECO:0000256" key="1">
    <source>
        <dbReference type="ARBA" id="ARBA00010007"/>
    </source>
</evidence>
<gene>
    <name evidence="4" type="primary">gst</name>
    <name evidence="4" type="ORF">NCTC7911_00318</name>
</gene>
<dbReference type="Gene3D" id="3.40.30.10">
    <property type="entry name" value="Glutaredoxin"/>
    <property type="match status" value="1"/>
</dbReference>
<dbReference type="AlphaFoldDB" id="A0A378QEN6"/>
<keyword evidence="4" id="KW-0808">Transferase</keyword>
<dbReference type="Gene3D" id="1.20.1050.10">
    <property type="match status" value="1"/>
</dbReference>
<protein>
    <submittedName>
        <fullName evidence="4">Glutathione S-transferase GST-4.5</fullName>
        <ecNumber evidence="4">2.5.1.18</ecNumber>
    </submittedName>
</protein>
<evidence type="ECO:0000259" key="3">
    <source>
        <dbReference type="PROSITE" id="PS50405"/>
    </source>
</evidence>
<dbReference type="SFLD" id="SFLDG00358">
    <property type="entry name" value="Main_(cytGST)"/>
    <property type="match status" value="1"/>
</dbReference>
<reference evidence="4 5" key="1">
    <citation type="submission" date="2018-06" db="EMBL/GenBank/DDBJ databases">
        <authorList>
            <consortium name="Pathogen Informatics"/>
            <person name="Doyle S."/>
        </authorList>
    </citation>
    <scope>NUCLEOTIDE SEQUENCE [LARGE SCALE GENOMIC DNA]</scope>
    <source>
        <strain evidence="4 5">NCTC7911</strain>
    </source>
</reference>
<keyword evidence="5" id="KW-1185">Reference proteome</keyword>
<dbReference type="InterPro" id="IPR010987">
    <property type="entry name" value="Glutathione-S-Trfase_C-like"/>
</dbReference>
<dbReference type="SUPFAM" id="SSF47616">
    <property type="entry name" value="GST C-terminal domain-like"/>
    <property type="match status" value="1"/>
</dbReference>
<name>A0A378QEN6_MORLA</name>
<proteinExistence type="inferred from homology"/>
<dbReference type="PANTHER" id="PTHR42673:SF4">
    <property type="entry name" value="MALEYLACETOACETATE ISOMERASE"/>
    <property type="match status" value="1"/>
</dbReference>
<feature type="domain" description="GST C-terminal" evidence="3">
    <location>
        <begin position="85"/>
        <end position="211"/>
    </location>
</feature>
<dbReference type="CDD" id="cd03191">
    <property type="entry name" value="GST_C_Zeta"/>
    <property type="match status" value="1"/>
</dbReference>
<dbReference type="GO" id="GO:0006749">
    <property type="term" value="P:glutathione metabolic process"/>
    <property type="evidence" value="ECO:0007669"/>
    <property type="project" value="TreeGrafter"/>
</dbReference>
<comment type="similarity">
    <text evidence="1">Belongs to the GST superfamily. Zeta family.</text>
</comment>
<dbReference type="SUPFAM" id="SSF52833">
    <property type="entry name" value="Thioredoxin-like"/>
    <property type="match status" value="1"/>
</dbReference>
<accession>A0A378QEN6</accession>
<dbReference type="InterPro" id="IPR036282">
    <property type="entry name" value="Glutathione-S-Trfase_C_sf"/>
</dbReference>
<dbReference type="RefSeq" id="WP_115247086.1">
    <property type="nucleotide sequence ID" value="NZ_UGQC01000001.1"/>
</dbReference>
<sequence>MKLYTYFRSSASYRVRIALHLKGLDFESVPIHLVKGEQGGAEYLVKNPQGLVPALDVGGRIITQSLAILDYLENTYPATPLLSHNPLDRANVWAVCQMIACDTHPLNNLKVLKYLQQRLAISDDDKQAWYAHWIHENFAPLEKLLQKTAGNCCFGDTPTLADCVLIPQVYNAKRFGVDLSAYPTITAIDEYCNTLPAFIKAHPSEQVDCIK</sequence>
<dbReference type="CDD" id="cd03042">
    <property type="entry name" value="GST_N_Zeta"/>
    <property type="match status" value="1"/>
</dbReference>
<dbReference type="GO" id="GO:0005737">
    <property type="term" value="C:cytoplasm"/>
    <property type="evidence" value="ECO:0007669"/>
    <property type="project" value="InterPro"/>
</dbReference>
<dbReference type="SFLD" id="SFLDS00019">
    <property type="entry name" value="Glutathione_Transferase_(cytos"/>
    <property type="match status" value="1"/>
</dbReference>
<dbReference type="Proteomes" id="UP000254107">
    <property type="component" value="Unassembled WGS sequence"/>
</dbReference>
<dbReference type="InterPro" id="IPR034333">
    <property type="entry name" value="GST_Zeta_N"/>
</dbReference>
<dbReference type="GO" id="GO:0004364">
    <property type="term" value="F:glutathione transferase activity"/>
    <property type="evidence" value="ECO:0007669"/>
    <property type="project" value="UniProtKB-EC"/>
</dbReference>
<evidence type="ECO:0000259" key="2">
    <source>
        <dbReference type="PROSITE" id="PS50404"/>
    </source>
</evidence>
<dbReference type="Pfam" id="PF02798">
    <property type="entry name" value="GST_N"/>
    <property type="match status" value="1"/>
</dbReference>
<dbReference type="NCBIfam" id="TIGR01262">
    <property type="entry name" value="maiA"/>
    <property type="match status" value="1"/>
</dbReference>
<dbReference type="InterPro" id="IPR036249">
    <property type="entry name" value="Thioredoxin-like_sf"/>
</dbReference>
<dbReference type="GO" id="GO:0006559">
    <property type="term" value="P:L-phenylalanine catabolic process"/>
    <property type="evidence" value="ECO:0007669"/>
    <property type="project" value="TreeGrafter"/>
</dbReference>
<dbReference type="PANTHER" id="PTHR42673">
    <property type="entry name" value="MALEYLACETOACETATE ISOMERASE"/>
    <property type="match status" value="1"/>
</dbReference>
<dbReference type="EC" id="2.5.1.18" evidence="4"/>
<dbReference type="PROSITE" id="PS50405">
    <property type="entry name" value="GST_CTER"/>
    <property type="match status" value="1"/>
</dbReference>